<sequence>MLECRADMSLPLAWRPLLGGALGAQAAALVKEVARALTPERAFPRAALSYPASANLNRGRAGIALLYAYLAELGWNDGVGQLSYEEAAFACVEYAMDIASDHPMTESLYAGFVGIAWVAEYLVSADSAGAEGTEEGEDGNADIDQAILGLVSRSPWRRKYELMDGLVGLGVYALERLPGTGARALLLAILDRLEEVACTEGGETSWLTRAELLPGPLRERAPHGLYNLGMAHGVPAVVALLANYLFCGIAEARVRPLLERTIAWLLRQRIPLGVGRAFPCIALPDRGTASARAADRERARPMATEPARLAWCYGEPAIAVALWLAGVAADNAAWRDIARSLALDSLARSPEQAGVTDTMFCHGSAGLAHIYNRLYHLTGEVALRDAAVSWFEWTLSARSTEPDAAFAGFFASGLADDGAPTKLSSPGFLEGAAGTALALAAACGHREPRWDRVLLLSPAAQARAPR</sequence>
<dbReference type="InterPro" id="IPR007822">
    <property type="entry name" value="LANC-like"/>
</dbReference>
<dbReference type="HOGENOM" id="CLU_049438_1_0_7"/>
<dbReference type="SUPFAM" id="SSF158745">
    <property type="entry name" value="LanC-like"/>
    <property type="match status" value="1"/>
</dbReference>
<dbReference type="EMBL" id="CP001804">
    <property type="protein sequence ID" value="ACY15606.1"/>
    <property type="molecule type" value="Genomic_DNA"/>
</dbReference>
<feature type="binding site" evidence="1">
    <location>
        <position position="312"/>
    </location>
    <ligand>
        <name>Zn(2+)</name>
        <dbReference type="ChEBI" id="CHEBI:29105"/>
    </ligand>
</feature>
<dbReference type="STRING" id="502025.Hoch_3102"/>
<keyword evidence="3" id="KW-1185">Reference proteome</keyword>
<dbReference type="Pfam" id="PF05147">
    <property type="entry name" value="LANC_like"/>
    <property type="match status" value="1"/>
</dbReference>
<evidence type="ECO:0000313" key="2">
    <source>
        <dbReference type="EMBL" id="ACY15606.1"/>
    </source>
</evidence>
<dbReference type="PRINTS" id="PR01950">
    <property type="entry name" value="LANCSUPER"/>
</dbReference>
<proteinExistence type="predicted"/>
<dbReference type="GO" id="GO:0031179">
    <property type="term" value="P:peptide modification"/>
    <property type="evidence" value="ECO:0007669"/>
    <property type="project" value="InterPro"/>
</dbReference>
<feature type="binding site" evidence="1">
    <location>
        <position position="362"/>
    </location>
    <ligand>
        <name>Zn(2+)</name>
        <dbReference type="ChEBI" id="CHEBI:29105"/>
    </ligand>
</feature>
<dbReference type="PRINTS" id="PR01955">
    <property type="entry name" value="LANCFRANKIA"/>
</dbReference>
<keyword evidence="1" id="KW-0862">Zinc</keyword>
<dbReference type="AlphaFoldDB" id="D0LSA7"/>
<accession>D0LSA7</accession>
<keyword evidence="1" id="KW-0479">Metal-binding</keyword>
<name>D0LSA7_HALO1</name>
<dbReference type="OrthoDB" id="1882482at2"/>
<dbReference type="KEGG" id="hoh:Hoch_3102"/>
<dbReference type="Proteomes" id="UP000001880">
    <property type="component" value="Chromosome"/>
</dbReference>
<evidence type="ECO:0000313" key="3">
    <source>
        <dbReference type="Proteomes" id="UP000001880"/>
    </source>
</evidence>
<evidence type="ECO:0000256" key="1">
    <source>
        <dbReference type="PIRSR" id="PIRSR607822-1"/>
    </source>
</evidence>
<dbReference type="InterPro" id="IPR033889">
    <property type="entry name" value="LanC"/>
</dbReference>
<reference evidence="2 3" key="1">
    <citation type="journal article" date="2010" name="Stand. Genomic Sci.">
        <title>Complete genome sequence of Haliangium ochraceum type strain (SMP-2).</title>
        <authorList>
            <consortium name="US DOE Joint Genome Institute (JGI-PGF)"/>
            <person name="Ivanova N."/>
            <person name="Daum C."/>
            <person name="Lang E."/>
            <person name="Abt B."/>
            <person name="Kopitz M."/>
            <person name="Saunders E."/>
            <person name="Lapidus A."/>
            <person name="Lucas S."/>
            <person name="Glavina Del Rio T."/>
            <person name="Nolan M."/>
            <person name="Tice H."/>
            <person name="Copeland A."/>
            <person name="Cheng J.F."/>
            <person name="Chen F."/>
            <person name="Bruce D."/>
            <person name="Goodwin L."/>
            <person name="Pitluck S."/>
            <person name="Mavromatis K."/>
            <person name="Pati A."/>
            <person name="Mikhailova N."/>
            <person name="Chen A."/>
            <person name="Palaniappan K."/>
            <person name="Land M."/>
            <person name="Hauser L."/>
            <person name="Chang Y.J."/>
            <person name="Jeffries C.D."/>
            <person name="Detter J.C."/>
            <person name="Brettin T."/>
            <person name="Rohde M."/>
            <person name="Goker M."/>
            <person name="Bristow J."/>
            <person name="Markowitz V."/>
            <person name="Eisen J.A."/>
            <person name="Hugenholtz P."/>
            <person name="Kyrpides N.C."/>
            <person name="Klenk H.P."/>
        </authorList>
    </citation>
    <scope>NUCLEOTIDE SEQUENCE [LARGE SCALE GENOMIC DNA]</scope>
    <source>
        <strain evidence="3">DSM 14365 / CIP 107738 / JCM 11303 / AJ 13395 / SMP-2</strain>
    </source>
</reference>
<gene>
    <name evidence="2" type="ordered locus">Hoch_3102</name>
</gene>
<dbReference type="SMART" id="SM01260">
    <property type="entry name" value="LANC_like"/>
    <property type="match status" value="1"/>
</dbReference>
<dbReference type="CDD" id="cd04793">
    <property type="entry name" value="LanC"/>
    <property type="match status" value="1"/>
</dbReference>
<dbReference type="Gene3D" id="1.50.10.20">
    <property type="match status" value="1"/>
</dbReference>
<protein>
    <submittedName>
        <fullName evidence="2">Lanthionine synthetase C family protein</fullName>
    </submittedName>
</protein>
<organism evidence="2 3">
    <name type="scientific">Haliangium ochraceum (strain DSM 14365 / JCM 11303 / SMP-2)</name>
    <dbReference type="NCBI Taxonomy" id="502025"/>
    <lineage>
        <taxon>Bacteria</taxon>
        <taxon>Pseudomonadati</taxon>
        <taxon>Myxococcota</taxon>
        <taxon>Polyangia</taxon>
        <taxon>Haliangiales</taxon>
        <taxon>Kofleriaceae</taxon>
        <taxon>Haliangium</taxon>
    </lineage>
</organism>
<feature type="binding site" evidence="1">
    <location>
        <position position="361"/>
    </location>
    <ligand>
        <name>Zn(2+)</name>
        <dbReference type="ChEBI" id="CHEBI:29105"/>
    </ligand>
</feature>
<dbReference type="GO" id="GO:0046872">
    <property type="term" value="F:metal ion binding"/>
    <property type="evidence" value="ECO:0007669"/>
    <property type="project" value="UniProtKB-KW"/>
</dbReference>
<dbReference type="eggNOG" id="COG4403">
    <property type="taxonomic scope" value="Bacteria"/>
</dbReference>